<evidence type="ECO:0000256" key="1">
    <source>
        <dbReference type="ARBA" id="ARBA00022561"/>
    </source>
</evidence>
<evidence type="ECO:0000256" key="2">
    <source>
        <dbReference type="ARBA" id="ARBA00022562"/>
    </source>
</evidence>
<dbReference type="SUPFAM" id="SSF88648">
    <property type="entry name" value="Group I dsDNA viruses"/>
    <property type="match status" value="1"/>
</dbReference>
<feature type="disulfide bond" description="Interchain (with Cys-237)" evidence="12">
    <location>
        <position position="491"/>
    </location>
</feature>
<evidence type="ECO:0000256" key="5">
    <source>
        <dbReference type="ARBA" id="ARBA00022804"/>
    </source>
</evidence>
<dbReference type="InterPro" id="IPR036973">
    <property type="entry name" value="Capsid_L1_sf_Papillomavir"/>
</dbReference>
<keyword evidence="8 12" id="KW-1164">Virus endocytosis by host</keyword>
<keyword evidence="15" id="KW-0472">Membrane</keyword>
<reference evidence="16" key="1">
    <citation type="journal article" date="1998" name="Virology">
        <title>The genomes of three of four novel HPV types, defined by differences of their L1 genes, show high conservation of the E7 gene and the URR.</title>
        <authorList>
            <person name="Delius H."/>
            <person name="Saegling B."/>
            <person name="Bergmann K."/>
            <person name="Shamanin V."/>
            <person name="de Villiers E.M."/>
        </authorList>
    </citation>
    <scope>NUCLEOTIDE SEQUENCE [LARGE SCALE GENOMIC DNA]</scope>
</reference>
<accession>O56951</accession>
<name>O56951_9PAPI</name>
<dbReference type="GO" id="GO:0039620">
    <property type="term" value="C:T=7 icosahedral viral capsid"/>
    <property type="evidence" value="ECO:0007669"/>
    <property type="project" value="UniProtKB-UniRule"/>
</dbReference>
<keyword evidence="15" id="KW-0812">Transmembrane</keyword>
<keyword evidence="10 12" id="KW-1015">Disulfide bond</keyword>
<evidence type="ECO:0000256" key="3">
    <source>
        <dbReference type="ARBA" id="ARBA00022581"/>
    </source>
</evidence>
<organism evidence="16">
    <name type="scientific">Human papillomavirus 77</name>
    <dbReference type="NCBI Taxonomy" id="69986"/>
    <lineage>
        <taxon>Viruses</taxon>
        <taxon>Monodnaviria</taxon>
        <taxon>Shotokuvirae</taxon>
        <taxon>Cossaviricota</taxon>
        <taxon>Papovaviricetes</taxon>
        <taxon>Zurhausenvirales</taxon>
        <taxon>Papillomaviridae</taxon>
        <taxon>Firstpapillomavirinae</taxon>
        <taxon>Alphapapillomavirus</taxon>
        <taxon>Alphapapillomavirus 2</taxon>
    </lineage>
</organism>
<dbReference type="Proteomes" id="UP000247256">
    <property type="component" value="Segment"/>
</dbReference>
<keyword evidence="3 12" id="KW-0945">Host-virus interaction</keyword>
<dbReference type="GO" id="GO:0042025">
    <property type="term" value="C:host cell nucleus"/>
    <property type="evidence" value="ECO:0007669"/>
    <property type="project" value="UniProtKB-SubCell"/>
</dbReference>
<evidence type="ECO:0000313" key="16">
    <source>
        <dbReference type="EMBL" id="CAA75468.1"/>
    </source>
</evidence>
<feature type="transmembrane region" description="Helical" evidence="15">
    <location>
        <begin position="6"/>
        <end position="26"/>
    </location>
</feature>
<dbReference type="PRINTS" id="PR00865">
    <property type="entry name" value="HPVCAPSIDL1"/>
</dbReference>
<dbReference type="GO" id="GO:0005198">
    <property type="term" value="F:structural molecule activity"/>
    <property type="evidence" value="ECO:0007669"/>
    <property type="project" value="UniProtKB-UniRule"/>
</dbReference>
<feature type="region of interest" description="Disordered" evidence="14">
    <location>
        <begin position="542"/>
        <end position="565"/>
    </location>
</feature>
<evidence type="ECO:0000256" key="9">
    <source>
        <dbReference type="ARBA" id="ARBA00022921"/>
    </source>
</evidence>
<comment type="subcellular location">
    <subcellularLocation>
        <location evidence="12">Virion</location>
    </subcellularLocation>
    <subcellularLocation>
        <location evidence="12">Host nucleus</location>
    </subcellularLocation>
</comment>
<evidence type="ECO:0000256" key="14">
    <source>
        <dbReference type="SAM" id="MobiDB-lite"/>
    </source>
</evidence>
<feature type="transmembrane region" description="Helical" evidence="15">
    <location>
        <begin position="38"/>
        <end position="61"/>
    </location>
</feature>
<dbReference type="Pfam" id="PF00500">
    <property type="entry name" value="Late_protein_L1"/>
    <property type="match status" value="1"/>
</dbReference>
<evidence type="ECO:0000256" key="7">
    <source>
        <dbReference type="ARBA" id="ARBA00022844"/>
    </source>
</evidence>
<dbReference type="GO" id="GO:0075509">
    <property type="term" value="P:endocytosis involved in viral entry into host cell"/>
    <property type="evidence" value="ECO:0007669"/>
    <property type="project" value="UniProtKB-KW"/>
</dbReference>
<evidence type="ECO:0000256" key="13">
    <source>
        <dbReference type="RuleBase" id="RU361248"/>
    </source>
</evidence>
<evidence type="ECO:0000256" key="11">
    <source>
        <dbReference type="ARBA" id="ARBA00023296"/>
    </source>
</evidence>
<comment type="subunit">
    <text evidence="12">Self-assembles into homopentamers. The capsid has an icosahedral symmetry and consists of 72 capsomers, with each capsomer being a pentamer of L1. Interacts with the minor capsid protein L2; this interaction is necessary for viral genome encapsidation. Interacts with protein E2; this interaction enhances E2-dependent replication and transcription activation.</text>
</comment>
<keyword evidence="4 12" id="KW-1162">Viral penetration into host cytoplasm</keyword>
<proteinExistence type="inferred from homology"/>
<keyword evidence="5 12" id="KW-1161">Viral attachment to host cell</keyword>
<dbReference type="InterPro" id="IPR011222">
    <property type="entry name" value="dsDNA_vir_gr_I_capsid"/>
</dbReference>
<dbReference type="InterPro" id="IPR002210">
    <property type="entry name" value="Capsid_L1_Papillomavir"/>
</dbReference>
<feature type="disulfide bond" description="Interchain (with Cys-491)" evidence="12">
    <location>
        <position position="237"/>
    </location>
</feature>
<evidence type="ECO:0000256" key="8">
    <source>
        <dbReference type="ARBA" id="ARBA00022890"/>
    </source>
</evidence>
<keyword evidence="9 12" id="KW-0426">Late protein</keyword>
<comment type="function">
    <text evidence="12 13">Forms an icosahedral capsid with a T=7 symmetry and a 50 nm diameter. The capsid is composed of 72 pentamers linked to each other by disulfide bonds and associated with L2 proteins. Binds to heparan sulfate proteoglycans on cell surface of basal layer keratinocytes to provide initial virion attachment. This binding mediates a conformational change in the virus capsid that facilitates efficient infection. The virion enters the host cell via endocytosis. During virus trafficking, L1 protein dissociates from the viral DNA and the genomic DNA is released to the host nucleus. The virion assembly takes place within the cell nucleus. Encapsulates the genomic DNA together with protein L2.</text>
</comment>
<keyword evidence="11 12" id="KW-1160">Virus entry into host cell</keyword>
<dbReference type="Gene3D" id="2.60.175.20">
    <property type="entry name" value="Major capsid L1 (late) superfamily, Papillomavirus"/>
    <property type="match status" value="1"/>
</dbReference>
<gene>
    <name evidence="12 13 16" type="primary">L1</name>
</gene>
<dbReference type="HAMAP" id="MF_04002">
    <property type="entry name" value="PPV_L1"/>
    <property type="match status" value="1"/>
</dbReference>
<evidence type="ECO:0000256" key="6">
    <source>
        <dbReference type="ARBA" id="ARBA00022828"/>
    </source>
</evidence>
<evidence type="ECO:0000256" key="15">
    <source>
        <dbReference type="SAM" id="Phobius"/>
    </source>
</evidence>
<keyword evidence="1 12" id="KW-0167">Capsid protein</keyword>
<evidence type="ECO:0000256" key="4">
    <source>
        <dbReference type="ARBA" id="ARBA00022595"/>
    </source>
</evidence>
<keyword evidence="2 12" id="KW-1048">Host nucleus</keyword>
<sequence>MCIYTLAPTLFCLLLHNGLLFLYYLLTQHIMCTLMEAIFICGLLPFLCLGNVAVNVFHIFLQMALWRSSDNLVYLPPTPVSKVISTDDYVTRTNVYYYAGSSRLLTVGHPYFAIPKTSGTKVDVPKVSAFQYRVFRVRLPDPNKFGLPDARIYNPEAERLVWACTGVEVGRGQPLGVGLSGHPLYNKLNDTENSNIAHADNSPDSRDNISVDCKQTQLCILGCTPPMGEYWGKGTPCARTNTTPGDCPPLELMTSYIQDGDMVDTGYGAMDFTALQFNKSDVPLDICQSICKYPDYLGMAADPYGDSMFFFLRREQLFARHFFNRAGDVGDKIPESLYLKGSSGRETPGSAIYSPTPSGSMVTSEAQIFNKPYWLQQAQGHNNGICWGNQVFLTVVDTTRSTNMSLSASTESQTPSTYDATKIKEYLRHGEEYDLQFIFQLCKVTLTPEIMAYIHTMNTALLEDWNFGLTLPPSTSLEDTYRFVTSSAITCQKDVAPTEKQDPYAKLNFWDVDLKDRFTLDLSQFPLGRKFLLQIGARRRSVVPSRKRRAPTPSPASTKRKRSKK</sequence>
<keyword evidence="6 13" id="KW-1145">T=7 icosahedral capsid protein</keyword>
<comment type="similarity">
    <text evidence="12 13">Belongs to the papillomaviridae L1 protein family.</text>
</comment>
<protein>
    <recommendedName>
        <fullName evidence="12 13">Major capsid protein L1</fullName>
    </recommendedName>
</protein>
<evidence type="ECO:0000256" key="12">
    <source>
        <dbReference type="HAMAP-Rule" id="MF_04002"/>
    </source>
</evidence>
<evidence type="ECO:0000256" key="10">
    <source>
        <dbReference type="ARBA" id="ARBA00023157"/>
    </source>
</evidence>
<dbReference type="EMBL" id="Y15175">
    <property type="protein sequence ID" value="CAA75468.1"/>
    <property type="molecule type" value="Genomic_DNA"/>
</dbReference>
<dbReference type="GO" id="GO:0019062">
    <property type="term" value="P:virion attachment to host cell"/>
    <property type="evidence" value="ECO:0007669"/>
    <property type="project" value="UniProtKB-UniRule"/>
</dbReference>
<keyword evidence="15" id="KW-1133">Transmembrane helix</keyword>
<keyword evidence="7 12" id="KW-0946">Virion</keyword>